<sequence>MTATLQSRGSCSQGGWGGVLPFSQAHRALSRGSSYLNLQEHQIGRGGPLCCPTLLAARAPGLRGGSIQATQQIRAEDFVADL</sequence>
<protein>
    <submittedName>
        <fullName evidence="1">Uncharacterized protein</fullName>
    </submittedName>
</protein>
<keyword evidence="2" id="KW-1185">Reference proteome</keyword>
<organism evidence="1 2">
    <name type="scientific">Chitinivorax tropicus</name>
    <dbReference type="NCBI Taxonomy" id="714531"/>
    <lineage>
        <taxon>Bacteria</taxon>
        <taxon>Pseudomonadati</taxon>
        <taxon>Pseudomonadota</taxon>
        <taxon>Betaproteobacteria</taxon>
        <taxon>Chitinivorax</taxon>
    </lineage>
</organism>
<gene>
    <name evidence="1" type="ORF">HNQ59_000763</name>
</gene>
<evidence type="ECO:0000313" key="1">
    <source>
        <dbReference type="EMBL" id="MBB5017499.1"/>
    </source>
</evidence>
<dbReference type="RefSeq" id="WP_184035355.1">
    <property type="nucleotide sequence ID" value="NZ_JACHHY010000003.1"/>
</dbReference>
<proteinExistence type="predicted"/>
<reference evidence="1 2" key="1">
    <citation type="submission" date="2020-08" db="EMBL/GenBank/DDBJ databases">
        <title>Genomic Encyclopedia of Type Strains, Phase IV (KMG-IV): sequencing the most valuable type-strain genomes for metagenomic binning, comparative biology and taxonomic classification.</title>
        <authorList>
            <person name="Goeker M."/>
        </authorList>
    </citation>
    <scope>NUCLEOTIDE SEQUENCE [LARGE SCALE GENOMIC DNA]</scope>
    <source>
        <strain evidence="1 2">DSM 27165</strain>
    </source>
</reference>
<dbReference type="EMBL" id="JACHHY010000003">
    <property type="protein sequence ID" value="MBB5017499.1"/>
    <property type="molecule type" value="Genomic_DNA"/>
</dbReference>
<dbReference type="AlphaFoldDB" id="A0A840MK10"/>
<name>A0A840MK10_9PROT</name>
<accession>A0A840MK10</accession>
<dbReference type="Proteomes" id="UP000575898">
    <property type="component" value="Unassembled WGS sequence"/>
</dbReference>
<comment type="caution">
    <text evidence="1">The sequence shown here is derived from an EMBL/GenBank/DDBJ whole genome shotgun (WGS) entry which is preliminary data.</text>
</comment>
<evidence type="ECO:0000313" key="2">
    <source>
        <dbReference type="Proteomes" id="UP000575898"/>
    </source>
</evidence>